<evidence type="ECO:0000259" key="1">
    <source>
        <dbReference type="Pfam" id="PF01575"/>
    </source>
</evidence>
<dbReference type="EMBL" id="LAPT01000129">
    <property type="protein sequence ID" value="PXF29042.1"/>
    <property type="molecule type" value="Genomic_DNA"/>
</dbReference>
<dbReference type="InterPro" id="IPR029069">
    <property type="entry name" value="HotDog_dom_sf"/>
</dbReference>
<comment type="caution">
    <text evidence="2">The sequence shown here is derived from an EMBL/GenBank/DDBJ whole genome shotgun (WGS) entry which is preliminary data.</text>
</comment>
<accession>A0ABX5LS55</accession>
<dbReference type="InterPro" id="IPR002539">
    <property type="entry name" value="MaoC-like_dom"/>
</dbReference>
<proteinExistence type="predicted"/>
<dbReference type="SUPFAM" id="SSF54637">
    <property type="entry name" value="Thioesterase/thiol ester dehydrase-isomerase"/>
    <property type="match status" value="1"/>
</dbReference>
<dbReference type="Gene3D" id="3.10.129.10">
    <property type="entry name" value="Hotdog Thioesterase"/>
    <property type="match status" value="1"/>
</dbReference>
<dbReference type="PANTHER" id="PTHR43664:SF1">
    <property type="entry name" value="BETA-METHYLMALYL-COA DEHYDRATASE"/>
    <property type="match status" value="1"/>
</dbReference>
<reference evidence="2 3" key="1">
    <citation type="submission" date="2015-03" db="EMBL/GenBank/DDBJ databases">
        <authorList>
            <person name="Krishnan R."/>
            <person name="Midha S."/>
            <person name="Patil P.B."/>
            <person name="Rameshkumar N."/>
        </authorList>
    </citation>
    <scope>NUCLEOTIDE SEQUENCE [LARGE SCALE GENOMIC DNA]</scope>
    <source>
        <strain evidence="2 3">L1E11</strain>
    </source>
</reference>
<organism evidence="2 3">
    <name type="scientific">Pokkaliibacter plantistimulans</name>
    <dbReference type="NCBI Taxonomy" id="1635171"/>
    <lineage>
        <taxon>Bacteria</taxon>
        <taxon>Pseudomonadati</taxon>
        <taxon>Pseudomonadota</taxon>
        <taxon>Gammaproteobacteria</taxon>
        <taxon>Oceanospirillales</taxon>
        <taxon>Balneatrichaceae</taxon>
        <taxon>Pokkaliibacter</taxon>
    </lineage>
</organism>
<dbReference type="CDD" id="cd03454">
    <property type="entry name" value="YdeM"/>
    <property type="match status" value="1"/>
</dbReference>
<dbReference type="RefSeq" id="WP_110189576.1">
    <property type="nucleotide sequence ID" value="NZ_CP177354.1"/>
</dbReference>
<evidence type="ECO:0000313" key="3">
    <source>
        <dbReference type="Proteomes" id="UP000248090"/>
    </source>
</evidence>
<dbReference type="Pfam" id="PF01575">
    <property type="entry name" value="MaoC_dehydratas"/>
    <property type="match status" value="1"/>
</dbReference>
<feature type="domain" description="MaoC-like" evidence="1">
    <location>
        <begin position="27"/>
        <end position="118"/>
    </location>
</feature>
<dbReference type="Proteomes" id="UP000248090">
    <property type="component" value="Unassembled WGS sequence"/>
</dbReference>
<keyword evidence="3" id="KW-1185">Reference proteome</keyword>
<gene>
    <name evidence="2" type="ORF">WH50_23010</name>
</gene>
<evidence type="ECO:0000313" key="2">
    <source>
        <dbReference type="EMBL" id="PXF29042.1"/>
    </source>
</evidence>
<protein>
    <submittedName>
        <fullName evidence="2">Dehydratase</fullName>
    </submittedName>
</protein>
<sequence length="153" mass="16689">MSQSSATSTLLYLQDLQVGQRFVSGVYSLTAEQIKQFAAEFDPQPFHLDEDAAQPTFFAGLAASGWHTAALTMRMLVESVPIAGGLVGAGGEVQWKAPTRPGDQLRAESEIIEITPSRSRPDRGMVVMRTTTYNQDNQALQIFTGRIVVPCRS</sequence>
<dbReference type="PANTHER" id="PTHR43664">
    <property type="entry name" value="MONOAMINE OXIDASE-RELATED"/>
    <property type="match status" value="1"/>
</dbReference>
<dbReference type="InterPro" id="IPR052342">
    <property type="entry name" value="MCH/BMMD"/>
</dbReference>
<name>A0ABX5LS55_9GAMM</name>